<keyword evidence="2" id="KW-1185">Reference proteome</keyword>
<dbReference type="AlphaFoldDB" id="A0AAD4JVC6"/>
<dbReference type="CDD" id="cd09272">
    <property type="entry name" value="RNase_HI_RT_Ty1"/>
    <property type="match status" value="1"/>
</dbReference>
<reference evidence="1" key="1">
    <citation type="journal article" date="2021" name="Mol. Ecol. Resour.">
        <title>Phylogenomic analyses of the genus Drosophila reveals genomic signals of climate adaptation.</title>
        <authorList>
            <person name="Li F."/>
            <person name="Rane R.V."/>
            <person name="Luria V."/>
            <person name="Xiong Z."/>
            <person name="Chen J."/>
            <person name="Li Z."/>
            <person name="Catullo R.A."/>
            <person name="Griffin P.C."/>
            <person name="Schiffer M."/>
            <person name="Pearce S."/>
            <person name="Lee S.F."/>
            <person name="McElroy K."/>
            <person name="Stocker A."/>
            <person name="Shirriffs J."/>
            <person name="Cockerell F."/>
            <person name="Coppin C."/>
            <person name="Sgro C.M."/>
            <person name="Karger A."/>
            <person name="Cain J.W."/>
            <person name="Weber J.A."/>
            <person name="Santpere G."/>
            <person name="Kirschner M.W."/>
            <person name="Hoffmann A.A."/>
            <person name="Oakeshott J.G."/>
            <person name="Zhang G."/>
        </authorList>
    </citation>
    <scope>NUCLEOTIDE SEQUENCE</scope>
    <source>
        <strain evidence="1">BGI-SZ-2011g</strain>
    </source>
</reference>
<accession>A0AAD4JVC6</accession>
<dbReference type="Proteomes" id="UP001200034">
    <property type="component" value="Unassembled WGS sequence"/>
</dbReference>
<evidence type="ECO:0008006" key="3">
    <source>
        <dbReference type="Google" id="ProtNLM"/>
    </source>
</evidence>
<sequence length="213" mass="24514">MLCTRPDLCTSVSILSRYTNKNNKELWQCLKRVLRYLKGTIDLKLTYVKSSNIENIIVGYADSDWAGSESDRKSTTGYLFKMFEVNTICWNCMKQNSVAASSTEAEYMALFEAVREALWLKSLMKEIKLEISHPIKIYEDNQGCICIANNPTCHKRSKHIDIKYHFSREQITNKVISLVYIATDEQLADIMTKVLPAIQFVKLRGQMGLHDNK</sequence>
<dbReference type="EMBL" id="JAJJHW010003409">
    <property type="protein sequence ID" value="KAH8360126.1"/>
    <property type="molecule type" value="Genomic_DNA"/>
</dbReference>
<proteinExistence type="predicted"/>
<evidence type="ECO:0000313" key="2">
    <source>
        <dbReference type="Proteomes" id="UP001200034"/>
    </source>
</evidence>
<name>A0AAD4JVC6_9MUSC</name>
<dbReference type="PANTHER" id="PTHR11439:SF467">
    <property type="entry name" value="INTEGRASE CATALYTIC DOMAIN-CONTAINING PROTEIN"/>
    <property type="match status" value="1"/>
</dbReference>
<organism evidence="1 2">
    <name type="scientific">Drosophila rubida</name>
    <dbReference type="NCBI Taxonomy" id="30044"/>
    <lineage>
        <taxon>Eukaryota</taxon>
        <taxon>Metazoa</taxon>
        <taxon>Ecdysozoa</taxon>
        <taxon>Arthropoda</taxon>
        <taxon>Hexapoda</taxon>
        <taxon>Insecta</taxon>
        <taxon>Pterygota</taxon>
        <taxon>Neoptera</taxon>
        <taxon>Endopterygota</taxon>
        <taxon>Diptera</taxon>
        <taxon>Brachycera</taxon>
        <taxon>Muscomorpha</taxon>
        <taxon>Ephydroidea</taxon>
        <taxon>Drosophilidae</taxon>
        <taxon>Drosophila</taxon>
    </lineage>
</organism>
<comment type="caution">
    <text evidence="1">The sequence shown here is derived from an EMBL/GenBank/DDBJ whole genome shotgun (WGS) entry which is preliminary data.</text>
</comment>
<evidence type="ECO:0000313" key="1">
    <source>
        <dbReference type="EMBL" id="KAH8360126.1"/>
    </source>
</evidence>
<dbReference type="PANTHER" id="PTHR11439">
    <property type="entry name" value="GAG-POL-RELATED RETROTRANSPOSON"/>
    <property type="match status" value="1"/>
</dbReference>
<protein>
    <recommendedName>
        <fullName evidence="3">Copia protein</fullName>
    </recommendedName>
</protein>
<gene>
    <name evidence="1" type="ORF">KR093_010886</name>
</gene>